<keyword evidence="5" id="KW-1185">Reference proteome</keyword>
<organism evidence="4 5">
    <name type="scientific">Lactiplantibacillus modestisalitolerans</name>
    <dbReference type="NCBI Taxonomy" id="1457219"/>
    <lineage>
        <taxon>Bacteria</taxon>
        <taxon>Bacillati</taxon>
        <taxon>Bacillota</taxon>
        <taxon>Bacilli</taxon>
        <taxon>Lactobacillales</taxon>
        <taxon>Lactobacillaceae</taxon>
        <taxon>Lactiplantibacillus</taxon>
    </lineage>
</organism>
<feature type="domain" description="CAAX prenyl protease 2/Lysostaphin resistance protein A-like" evidence="3">
    <location>
        <begin position="243"/>
        <end position="344"/>
    </location>
</feature>
<feature type="transmembrane region" description="Helical" evidence="2">
    <location>
        <begin position="105"/>
        <end position="124"/>
    </location>
</feature>
<dbReference type="RefSeq" id="WP_137643166.1">
    <property type="nucleotide sequence ID" value="NZ_BJEA01000014.1"/>
</dbReference>
<proteinExistence type="inferred from homology"/>
<evidence type="ECO:0000256" key="1">
    <source>
        <dbReference type="ARBA" id="ARBA00009067"/>
    </source>
</evidence>
<evidence type="ECO:0000313" key="5">
    <source>
        <dbReference type="Proteomes" id="UP001589691"/>
    </source>
</evidence>
<protein>
    <submittedName>
        <fullName evidence="4">CPBP family intramembrane glutamic endopeptidase</fullName>
        <ecNumber evidence="4">3.4.-.-</ecNumber>
    </submittedName>
</protein>
<dbReference type="EMBL" id="JBHLZY010000005">
    <property type="protein sequence ID" value="MFB9768620.1"/>
    <property type="molecule type" value="Genomic_DNA"/>
</dbReference>
<feature type="transmembrane region" description="Helical" evidence="2">
    <location>
        <begin position="361"/>
        <end position="382"/>
    </location>
</feature>
<dbReference type="Proteomes" id="UP001589691">
    <property type="component" value="Unassembled WGS sequence"/>
</dbReference>
<comment type="similarity">
    <text evidence="1">Belongs to the UPF0177 family.</text>
</comment>
<keyword evidence="2" id="KW-1133">Transmembrane helix</keyword>
<feature type="transmembrane region" description="Helical" evidence="2">
    <location>
        <begin position="282"/>
        <end position="301"/>
    </location>
</feature>
<keyword evidence="2" id="KW-0812">Transmembrane</keyword>
<feature type="transmembrane region" description="Helical" evidence="2">
    <location>
        <begin position="200"/>
        <end position="222"/>
    </location>
</feature>
<name>A0ABV5WR40_9LACO</name>
<feature type="transmembrane region" description="Helical" evidence="2">
    <location>
        <begin position="136"/>
        <end position="157"/>
    </location>
</feature>
<feature type="transmembrane region" description="Helical" evidence="2">
    <location>
        <begin position="169"/>
        <end position="188"/>
    </location>
</feature>
<dbReference type="EC" id="3.4.-.-" evidence="4"/>
<evidence type="ECO:0000256" key="2">
    <source>
        <dbReference type="SAM" id="Phobius"/>
    </source>
</evidence>
<evidence type="ECO:0000313" key="4">
    <source>
        <dbReference type="EMBL" id="MFB9768620.1"/>
    </source>
</evidence>
<keyword evidence="4" id="KW-0378">Hydrolase</keyword>
<feature type="transmembrane region" description="Helical" evidence="2">
    <location>
        <begin position="35"/>
        <end position="55"/>
    </location>
</feature>
<sequence length="399" mass="44861">MAPEIDRLFRRWYLGQLLVLWGFAALQLFTVENGLYFPAGGMVLLVTGLFAWWPAVQEPQVRWRRLRRFNDYWQTIWQMMLLPLLLANMVMWVSQHTQLDQQGLIAMALAYMIIMFVPVAYVVLRNVQSVVGRIALLISAVFSGVVGAHSTFLIVPLPVPAVFSMVSDAGILGAVGFVVTVGILMQAWNFRWPSWRLNRAATPGLLSLMVAVGVLFSLWNAFSNGASWATTFTQWHFHLRAATWKMMLSGLEPGIAEEWLYRFAVLSLLLTAFKQSRWRIDLAVWISGSLFGLWHVTNVLAGQAWSATAEQMLFAAALGWFLAVAYLYSGSLLLPISIHAVLDILSMMASGTQTMTAPNAFEWQTVLVTALLFGGLTLFFLTGQRRQAIQARLRQREPQ</sequence>
<reference evidence="4 5" key="1">
    <citation type="submission" date="2024-09" db="EMBL/GenBank/DDBJ databases">
        <authorList>
            <person name="Sun Q."/>
            <person name="Mori K."/>
        </authorList>
    </citation>
    <scope>NUCLEOTIDE SEQUENCE [LARGE SCALE GENOMIC DNA]</scope>
    <source>
        <strain evidence="4 5">TBRC 4576</strain>
    </source>
</reference>
<keyword evidence="2" id="KW-0472">Membrane</keyword>
<dbReference type="InterPro" id="IPR003675">
    <property type="entry name" value="Rce1/LyrA-like_dom"/>
</dbReference>
<gene>
    <name evidence="4" type="ORF">ACFFLI_01885</name>
</gene>
<feature type="transmembrane region" description="Helical" evidence="2">
    <location>
        <begin position="313"/>
        <end position="341"/>
    </location>
</feature>
<accession>A0ABV5WR40</accession>
<dbReference type="Pfam" id="PF02517">
    <property type="entry name" value="Rce1-like"/>
    <property type="match status" value="1"/>
</dbReference>
<evidence type="ECO:0000259" key="3">
    <source>
        <dbReference type="Pfam" id="PF02517"/>
    </source>
</evidence>
<dbReference type="GO" id="GO:0016787">
    <property type="term" value="F:hydrolase activity"/>
    <property type="evidence" value="ECO:0007669"/>
    <property type="project" value="UniProtKB-KW"/>
</dbReference>
<feature type="transmembrane region" description="Helical" evidence="2">
    <location>
        <begin position="12"/>
        <end position="29"/>
    </location>
</feature>
<feature type="transmembrane region" description="Helical" evidence="2">
    <location>
        <begin position="76"/>
        <end position="93"/>
    </location>
</feature>
<comment type="caution">
    <text evidence="4">The sequence shown here is derived from an EMBL/GenBank/DDBJ whole genome shotgun (WGS) entry which is preliminary data.</text>
</comment>